<dbReference type="EMBL" id="CP027666">
    <property type="protein sequence ID" value="AVO33505.1"/>
    <property type="molecule type" value="Genomic_DNA"/>
</dbReference>
<accession>A0A2S0MC78</accession>
<reference evidence="1 2" key="1">
    <citation type="submission" date="2018-03" db="EMBL/GenBank/DDBJ databases">
        <title>Genome sequencing of Ottowia sp.</title>
        <authorList>
            <person name="Kim S.-J."/>
            <person name="Heo J."/>
            <person name="Kwon S.-W."/>
        </authorList>
    </citation>
    <scope>NUCLEOTIDE SEQUENCE [LARGE SCALE GENOMIC DNA]</scope>
    <source>
        <strain evidence="1 2">KADR8-3</strain>
    </source>
</reference>
<keyword evidence="2" id="KW-1185">Reference proteome</keyword>
<proteinExistence type="predicted"/>
<dbReference type="AlphaFoldDB" id="A0A2S0MC78"/>
<evidence type="ECO:0000313" key="2">
    <source>
        <dbReference type="Proteomes" id="UP000239709"/>
    </source>
</evidence>
<organism evidence="1 2">
    <name type="scientific">Ottowia oryzae</name>
    <dbReference type="NCBI Taxonomy" id="2109914"/>
    <lineage>
        <taxon>Bacteria</taxon>
        <taxon>Pseudomonadati</taxon>
        <taxon>Pseudomonadota</taxon>
        <taxon>Betaproteobacteria</taxon>
        <taxon>Burkholderiales</taxon>
        <taxon>Comamonadaceae</taxon>
        <taxon>Ottowia</taxon>
    </lineage>
</organism>
<dbReference type="KEGG" id="otk:C6570_03985"/>
<name>A0A2S0MC78_9BURK</name>
<dbReference type="Proteomes" id="UP000239709">
    <property type="component" value="Chromosome"/>
</dbReference>
<protein>
    <submittedName>
        <fullName evidence="1">Uncharacterized protein</fullName>
    </submittedName>
</protein>
<dbReference type="RefSeq" id="WP_106702068.1">
    <property type="nucleotide sequence ID" value="NZ_CP027666.1"/>
</dbReference>
<dbReference type="OrthoDB" id="9984109at2"/>
<sequence>MLIRLIQRALAPAANGPLQSTKVANGVPSQLMETAEASVGTDPRRAAELRSAAMAYLGVVR</sequence>
<evidence type="ECO:0000313" key="1">
    <source>
        <dbReference type="EMBL" id="AVO33505.1"/>
    </source>
</evidence>
<gene>
    <name evidence="1" type="ORF">C6570_03985</name>
</gene>